<comment type="caution">
    <text evidence="3">The sequence shown here is derived from an EMBL/GenBank/DDBJ whole genome shotgun (WGS) entry which is preliminary data.</text>
</comment>
<feature type="chain" id="PRO_5042904981" evidence="2">
    <location>
        <begin position="16"/>
        <end position="407"/>
    </location>
</feature>
<proteinExistence type="predicted"/>
<gene>
    <name evidence="3" type="ORF">QYF61_006007</name>
</gene>
<keyword evidence="4" id="KW-1185">Reference proteome</keyword>
<protein>
    <submittedName>
        <fullName evidence="3">Uncharacterized protein</fullName>
    </submittedName>
</protein>
<dbReference type="PANTHER" id="PTHR48195:SF1">
    <property type="entry name" value="RIKEN CDNA 2410002F23 GENE"/>
    <property type="match status" value="1"/>
</dbReference>
<keyword evidence="2" id="KW-0732">Signal</keyword>
<sequence length="407" mass="46265">MFLLLLLLNVLQVLFKLKQLFKNTTQRRASRLDSYEWQGMWDSMGKYLGQWAPPVFWNFTTEQVQNPEKLVKYLEKVCCHPGNSRETQITALCWGLPHAYRALLNTIQYPQGEEKVSGSDDKTTRTAATPTAATGAVAEPENQPVPVSVVPIHKKKSWKQKSARLVTDDEKARPSRGEEEEELKRDGEPIVTWLLQCWDNRASNLELEGKEAKQLGSLSREGGIDKAIRKGAKALSLWRQLLSGTKEKYPFKEDVICHPGKWATMERGIQYLRELVVLEAIYSDLDNKHLSKDPDEVQCTRLMWQKFVQSAPPSYANSLAVMTWKGGEAQMVDELAGQLWQYEENLSSSLALAVEKLSWEFQQLKDDMSYSPLVQTSISAIRSKHSSVQERAYRGLQTMGYPVVLPA</sequence>
<accession>A0AAN7N8X5</accession>
<evidence type="ECO:0000256" key="2">
    <source>
        <dbReference type="SAM" id="SignalP"/>
    </source>
</evidence>
<dbReference type="GO" id="GO:0005794">
    <property type="term" value="C:Golgi apparatus"/>
    <property type="evidence" value="ECO:0007669"/>
    <property type="project" value="TreeGrafter"/>
</dbReference>
<evidence type="ECO:0000256" key="1">
    <source>
        <dbReference type="SAM" id="MobiDB-lite"/>
    </source>
</evidence>
<dbReference type="AlphaFoldDB" id="A0AAN7N8X5"/>
<reference evidence="3 4" key="1">
    <citation type="journal article" date="2023" name="J. Hered.">
        <title>Chromosome-level genome of the wood stork (Mycteria americana) provides insight into avian chromosome evolution.</title>
        <authorList>
            <person name="Flamio R. Jr."/>
            <person name="Ramstad K.M."/>
        </authorList>
    </citation>
    <scope>NUCLEOTIDE SEQUENCE [LARGE SCALE GENOMIC DNA]</scope>
    <source>
        <strain evidence="3">JAX WOST 10</strain>
    </source>
</reference>
<feature type="region of interest" description="Disordered" evidence="1">
    <location>
        <begin position="160"/>
        <end position="184"/>
    </location>
</feature>
<feature type="compositionally biased region" description="Basic and acidic residues" evidence="1">
    <location>
        <begin position="113"/>
        <end position="124"/>
    </location>
</feature>
<feature type="region of interest" description="Disordered" evidence="1">
    <location>
        <begin position="113"/>
        <end position="138"/>
    </location>
</feature>
<dbReference type="PANTHER" id="PTHR48195">
    <property type="entry name" value="FRIEND VIRUS SUSCEPTIBILITY PROTEIN 1"/>
    <property type="match status" value="1"/>
</dbReference>
<feature type="compositionally biased region" description="Low complexity" evidence="1">
    <location>
        <begin position="125"/>
        <end position="138"/>
    </location>
</feature>
<dbReference type="GO" id="GO:0009615">
    <property type="term" value="P:response to virus"/>
    <property type="evidence" value="ECO:0007669"/>
    <property type="project" value="TreeGrafter"/>
</dbReference>
<dbReference type="EMBL" id="JAUNZN010000003">
    <property type="protein sequence ID" value="KAK4823738.1"/>
    <property type="molecule type" value="Genomic_DNA"/>
</dbReference>
<feature type="compositionally biased region" description="Basic and acidic residues" evidence="1">
    <location>
        <begin position="166"/>
        <end position="184"/>
    </location>
</feature>
<evidence type="ECO:0000313" key="3">
    <source>
        <dbReference type="EMBL" id="KAK4823738.1"/>
    </source>
</evidence>
<dbReference type="Proteomes" id="UP001333110">
    <property type="component" value="Unassembled WGS sequence"/>
</dbReference>
<evidence type="ECO:0000313" key="4">
    <source>
        <dbReference type="Proteomes" id="UP001333110"/>
    </source>
</evidence>
<name>A0AAN7N8X5_MYCAM</name>
<feature type="signal peptide" evidence="2">
    <location>
        <begin position="1"/>
        <end position="15"/>
    </location>
</feature>
<dbReference type="InterPro" id="IPR053270">
    <property type="entry name" value="Fv1_restriction_factor"/>
</dbReference>
<organism evidence="3 4">
    <name type="scientific">Mycteria americana</name>
    <name type="common">Wood stork</name>
    <dbReference type="NCBI Taxonomy" id="33587"/>
    <lineage>
        <taxon>Eukaryota</taxon>
        <taxon>Metazoa</taxon>
        <taxon>Chordata</taxon>
        <taxon>Craniata</taxon>
        <taxon>Vertebrata</taxon>
        <taxon>Euteleostomi</taxon>
        <taxon>Archelosauria</taxon>
        <taxon>Archosauria</taxon>
        <taxon>Dinosauria</taxon>
        <taxon>Saurischia</taxon>
        <taxon>Theropoda</taxon>
        <taxon>Coelurosauria</taxon>
        <taxon>Aves</taxon>
        <taxon>Neognathae</taxon>
        <taxon>Neoaves</taxon>
        <taxon>Aequornithes</taxon>
        <taxon>Ciconiiformes</taxon>
        <taxon>Ciconiidae</taxon>
        <taxon>Mycteria</taxon>
    </lineage>
</organism>